<keyword evidence="2" id="KW-0732">Signal</keyword>
<evidence type="ECO:0000256" key="2">
    <source>
        <dbReference type="SAM" id="SignalP"/>
    </source>
</evidence>
<organism evidence="3 4">
    <name type="scientific">Setaria viridis</name>
    <name type="common">Green bristlegrass</name>
    <name type="synonym">Setaria italica subsp. viridis</name>
    <dbReference type="NCBI Taxonomy" id="4556"/>
    <lineage>
        <taxon>Eukaryota</taxon>
        <taxon>Viridiplantae</taxon>
        <taxon>Streptophyta</taxon>
        <taxon>Embryophyta</taxon>
        <taxon>Tracheophyta</taxon>
        <taxon>Spermatophyta</taxon>
        <taxon>Magnoliopsida</taxon>
        <taxon>Liliopsida</taxon>
        <taxon>Poales</taxon>
        <taxon>Poaceae</taxon>
        <taxon>PACMAD clade</taxon>
        <taxon>Panicoideae</taxon>
        <taxon>Panicodae</taxon>
        <taxon>Paniceae</taxon>
        <taxon>Cenchrinae</taxon>
        <taxon>Setaria</taxon>
    </lineage>
</organism>
<protein>
    <recommendedName>
        <fullName evidence="5">Secreted protein</fullName>
    </recommendedName>
</protein>
<feature type="chain" id="PRO_5020309647" description="Secreted protein" evidence="2">
    <location>
        <begin position="21"/>
        <end position="75"/>
    </location>
</feature>
<gene>
    <name evidence="3" type="ORF">SEVIR_3G023875v2</name>
</gene>
<dbReference type="EMBL" id="CM016554">
    <property type="protein sequence ID" value="TKW24000.1"/>
    <property type="molecule type" value="Genomic_DNA"/>
</dbReference>
<proteinExistence type="predicted"/>
<name>A0A4U6V4C4_SETVI</name>
<evidence type="ECO:0000313" key="3">
    <source>
        <dbReference type="EMBL" id="TKW24000.1"/>
    </source>
</evidence>
<sequence length="75" mass="8252">MFRLLLLVTGVVAKPDPIEGKRIGQRASNGDGVRSAPPPRRRHPSMLGPHGPWRERSASQRSPAGRQFHGHGGRR</sequence>
<feature type="region of interest" description="Disordered" evidence="1">
    <location>
        <begin position="15"/>
        <end position="75"/>
    </location>
</feature>
<evidence type="ECO:0000313" key="4">
    <source>
        <dbReference type="Proteomes" id="UP000298652"/>
    </source>
</evidence>
<dbReference type="Proteomes" id="UP000298652">
    <property type="component" value="Chromosome 3"/>
</dbReference>
<evidence type="ECO:0008006" key="5">
    <source>
        <dbReference type="Google" id="ProtNLM"/>
    </source>
</evidence>
<keyword evidence="4" id="KW-1185">Reference proteome</keyword>
<reference evidence="3" key="1">
    <citation type="submission" date="2019-03" db="EMBL/GenBank/DDBJ databases">
        <title>WGS assembly of Setaria viridis.</title>
        <authorList>
            <person name="Huang P."/>
            <person name="Jenkins J."/>
            <person name="Grimwood J."/>
            <person name="Barry K."/>
            <person name="Healey A."/>
            <person name="Mamidi S."/>
            <person name="Sreedasyam A."/>
            <person name="Shu S."/>
            <person name="Feldman M."/>
            <person name="Wu J."/>
            <person name="Yu Y."/>
            <person name="Chen C."/>
            <person name="Johnson J."/>
            <person name="Rokhsar D."/>
            <person name="Baxter I."/>
            <person name="Schmutz J."/>
            <person name="Brutnell T."/>
            <person name="Kellogg E."/>
        </authorList>
    </citation>
    <scope>NUCLEOTIDE SEQUENCE [LARGE SCALE GENOMIC DNA]</scope>
</reference>
<dbReference type="Gramene" id="TKW24000">
    <property type="protein sequence ID" value="TKW24000"/>
    <property type="gene ID" value="SEVIR_3G023875v2"/>
</dbReference>
<feature type="signal peptide" evidence="2">
    <location>
        <begin position="1"/>
        <end position="20"/>
    </location>
</feature>
<evidence type="ECO:0000256" key="1">
    <source>
        <dbReference type="SAM" id="MobiDB-lite"/>
    </source>
</evidence>
<dbReference type="AlphaFoldDB" id="A0A4U6V4C4"/>
<accession>A0A4U6V4C4</accession>